<keyword evidence="2" id="KW-0378">Hydrolase</keyword>
<dbReference type="Pfam" id="PF03061">
    <property type="entry name" value="4HBT"/>
    <property type="match status" value="1"/>
</dbReference>
<proteinExistence type="inferred from homology"/>
<dbReference type="GO" id="GO:0061522">
    <property type="term" value="F:1,4-dihydroxy-2-naphthoyl-CoA thioesterase activity"/>
    <property type="evidence" value="ECO:0007669"/>
    <property type="project" value="TreeGrafter"/>
</dbReference>
<dbReference type="CDD" id="cd03443">
    <property type="entry name" value="PaaI_thioesterase"/>
    <property type="match status" value="1"/>
</dbReference>
<accession>A0A1T4V4W8</accession>
<dbReference type="Proteomes" id="UP000242432">
    <property type="component" value="Unassembled WGS sequence"/>
</dbReference>
<gene>
    <name evidence="4" type="ORF">SAMN02745213_00699</name>
</gene>
<reference evidence="5" key="1">
    <citation type="submission" date="2017-02" db="EMBL/GenBank/DDBJ databases">
        <authorList>
            <person name="Varghese N."/>
            <person name="Submissions S."/>
        </authorList>
    </citation>
    <scope>NUCLEOTIDE SEQUENCE [LARGE SCALE GENOMIC DNA]</scope>
    <source>
        <strain evidence="5">DSM 3072</strain>
    </source>
</reference>
<dbReference type="InterPro" id="IPR003736">
    <property type="entry name" value="PAAI_dom"/>
</dbReference>
<evidence type="ECO:0000313" key="5">
    <source>
        <dbReference type="Proteomes" id="UP000242432"/>
    </source>
</evidence>
<evidence type="ECO:0000313" key="4">
    <source>
        <dbReference type="EMBL" id="SKA59591.1"/>
    </source>
</evidence>
<evidence type="ECO:0000256" key="2">
    <source>
        <dbReference type="ARBA" id="ARBA00022801"/>
    </source>
</evidence>
<sequence>MSGEKMSPHLKSTMVEALGIKMFKDENGVYKATMPVDHRTCQIFGLLNGGASIALAENLAGFASFELCDSDMIPVGSCVSANHVAPGFFNSEVHAVATPVKIGKTIHIWNVDVFNEKEQLLSTIRMTNLIIKDTHKLREAITNASVDKD</sequence>
<dbReference type="EMBL" id="FUXX01000008">
    <property type="protein sequence ID" value="SKA59591.1"/>
    <property type="molecule type" value="Genomic_DNA"/>
</dbReference>
<evidence type="ECO:0000259" key="3">
    <source>
        <dbReference type="Pfam" id="PF03061"/>
    </source>
</evidence>
<dbReference type="InterPro" id="IPR006683">
    <property type="entry name" value="Thioestr_dom"/>
</dbReference>
<organism evidence="4 5">
    <name type="scientific">Succinivibrio dextrinosolvens DSM 3072</name>
    <dbReference type="NCBI Taxonomy" id="1123324"/>
    <lineage>
        <taxon>Bacteria</taxon>
        <taxon>Pseudomonadati</taxon>
        <taxon>Pseudomonadota</taxon>
        <taxon>Gammaproteobacteria</taxon>
        <taxon>Aeromonadales</taxon>
        <taxon>Succinivibrionaceae</taxon>
        <taxon>Succinivibrio</taxon>
    </lineage>
</organism>
<comment type="similarity">
    <text evidence="1">Belongs to the thioesterase PaaI family.</text>
</comment>
<dbReference type="NCBIfam" id="TIGR00369">
    <property type="entry name" value="unchar_dom_1"/>
    <property type="match status" value="1"/>
</dbReference>
<feature type="domain" description="Thioesterase" evidence="3">
    <location>
        <begin position="44"/>
        <end position="120"/>
    </location>
</feature>
<evidence type="ECO:0000256" key="1">
    <source>
        <dbReference type="ARBA" id="ARBA00008324"/>
    </source>
</evidence>
<dbReference type="InterPro" id="IPR029069">
    <property type="entry name" value="HotDog_dom_sf"/>
</dbReference>
<dbReference type="Gene3D" id="3.10.129.10">
    <property type="entry name" value="Hotdog Thioesterase"/>
    <property type="match status" value="1"/>
</dbReference>
<protein>
    <submittedName>
        <fullName evidence="4">Uncharacterized domain 1-containing protein</fullName>
    </submittedName>
</protein>
<dbReference type="RefSeq" id="WP_200805008.1">
    <property type="nucleotide sequence ID" value="NZ_FUXX01000008.1"/>
</dbReference>
<name>A0A1T4V4W8_9GAMM</name>
<dbReference type="STRING" id="83771.SAMN02910357_02122"/>
<dbReference type="GO" id="GO:0005829">
    <property type="term" value="C:cytosol"/>
    <property type="evidence" value="ECO:0007669"/>
    <property type="project" value="TreeGrafter"/>
</dbReference>
<keyword evidence="5" id="KW-1185">Reference proteome</keyword>
<dbReference type="AlphaFoldDB" id="A0A1T4V4W8"/>
<dbReference type="PANTHER" id="PTHR43240:SF5">
    <property type="entry name" value="1,4-DIHYDROXY-2-NAPHTHOYL-COA THIOESTERASE 1"/>
    <property type="match status" value="1"/>
</dbReference>
<dbReference type="SUPFAM" id="SSF54637">
    <property type="entry name" value="Thioesterase/thiol ester dehydrase-isomerase"/>
    <property type="match status" value="1"/>
</dbReference>
<dbReference type="PANTHER" id="PTHR43240">
    <property type="entry name" value="1,4-DIHYDROXY-2-NAPHTHOYL-COA THIOESTERASE 1"/>
    <property type="match status" value="1"/>
</dbReference>